<proteinExistence type="predicted"/>
<dbReference type="AlphaFoldDB" id="A0A645I4L4"/>
<dbReference type="Gene3D" id="3.30.750.24">
    <property type="entry name" value="STAS domain"/>
    <property type="match status" value="1"/>
</dbReference>
<protein>
    <submittedName>
        <fullName evidence="2">Anti-sigma F factor antagonist</fullName>
    </submittedName>
</protein>
<evidence type="ECO:0000313" key="2">
    <source>
        <dbReference type="EMBL" id="MPN46237.1"/>
    </source>
</evidence>
<reference evidence="2" key="1">
    <citation type="submission" date="2019-08" db="EMBL/GenBank/DDBJ databases">
        <authorList>
            <person name="Kucharzyk K."/>
            <person name="Murdoch R.W."/>
            <person name="Higgins S."/>
            <person name="Loffler F."/>
        </authorList>
    </citation>
    <scope>NUCLEOTIDE SEQUENCE</scope>
</reference>
<feature type="domain" description="STAS" evidence="1">
    <location>
        <begin position="1"/>
        <end position="64"/>
    </location>
</feature>
<accession>A0A645I4L4</accession>
<dbReference type="EMBL" id="VSSQ01106734">
    <property type="protein sequence ID" value="MPN46237.1"/>
    <property type="molecule type" value="Genomic_DNA"/>
</dbReference>
<dbReference type="InterPro" id="IPR036513">
    <property type="entry name" value="STAS_dom_sf"/>
</dbReference>
<organism evidence="2">
    <name type="scientific">bioreactor metagenome</name>
    <dbReference type="NCBI Taxonomy" id="1076179"/>
    <lineage>
        <taxon>unclassified sequences</taxon>
        <taxon>metagenomes</taxon>
        <taxon>ecological metagenomes</taxon>
    </lineage>
</organism>
<dbReference type="PROSITE" id="PS50801">
    <property type="entry name" value="STAS"/>
    <property type="match status" value="1"/>
</dbReference>
<dbReference type="Pfam" id="PF01740">
    <property type="entry name" value="STAS"/>
    <property type="match status" value="1"/>
</dbReference>
<dbReference type="InterPro" id="IPR002645">
    <property type="entry name" value="STAS_dom"/>
</dbReference>
<comment type="caution">
    <text evidence="2">The sequence shown here is derived from an EMBL/GenBank/DDBJ whole genome shotgun (WGS) entry which is preliminary data.</text>
</comment>
<dbReference type="SUPFAM" id="SSF52091">
    <property type="entry name" value="SpoIIaa-like"/>
    <property type="match status" value="1"/>
</dbReference>
<dbReference type="GO" id="GO:0043856">
    <property type="term" value="F:anti-sigma factor antagonist activity"/>
    <property type="evidence" value="ECO:0007669"/>
    <property type="project" value="TreeGrafter"/>
</dbReference>
<dbReference type="PANTHER" id="PTHR33495:SF2">
    <property type="entry name" value="ANTI-SIGMA FACTOR ANTAGONIST TM_1081-RELATED"/>
    <property type="match status" value="1"/>
</dbReference>
<sequence>MSKVKFMDSSGIGVIIGRYKTITALGGTTAIAAPSKEADRLLAMSGIYRIIRSYPTVDEAVKSILQEVKKQ</sequence>
<gene>
    <name evidence="2" type="primary">spoIIAA_12</name>
    <name evidence="2" type="ORF">SDC9_193820</name>
</gene>
<evidence type="ECO:0000259" key="1">
    <source>
        <dbReference type="PROSITE" id="PS50801"/>
    </source>
</evidence>
<dbReference type="CDD" id="cd07043">
    <property type="entry name" value="STAS_anti-anti-sigma_factors"/>
    <property type="match status" value="1"/>
</dbReference>
<dbReference type="PANTHER" id="PTHR33495">
    <property type="entry name" value="ANTI-SIGMA FACTOR ANTAGONIST TM_1081-RELATED-RELATED"/>
    <property type="match status" value="1"/>
</dbReference>
<name>A0A645I4L4_9ZZZZ</name>